<dbReference type="InterPro" id="IPR025459">
    <property type="entry name" value="DUF4279"/>
</dbReference>
<proteinExistence type="predicted"/>
<dbReference type="OrthoDB" id="893918at2"/>
<dbReference type="Pfam" id="PF14106">
    <property type="entry name" value="DUF4279"/>
    <property type="match status" value="1"/>
</dbReference>
<dbReference type="AlphaFoldDB" id="A0A3P3TZ97"/>
<dbReference type="EMBL" id="RRCN01000001">
    <property type="protein sequence ID" value="RRJ63432.1"/>
    <property type="molecule type" value="Genomic_DNA"/>
</dbReference>
<gene>
    <name evidence="1" type="ORF">EHV15_11235</name>
</gene>
<organism evidence="1 2">
    <name type="scientific">Paenibacillus oralis</name>
    <dbReference type="NCBI Taxonomy" id="2490856"/>
    <lineage>
        <taxon>Bacteria</taxon>
        <taxon>Bacillati</taxon>
        <taxon>Bacillota</taxon>
        <taxon>Bacilli</taxon>
        <taxon>Bacillales</taxon>
        <taxon>Paenibacillaceae</taxon>
        <taxon>Paenibacillus</taxon>
    </lineage>
</organism>
<reference evidence="1 2" key="1">
    <citation type="submission" date="2018-11" db="EMBL/GenBank/DDBJ databases">
        <title>Genome sequencing of Paenibacillus sp. KCOM 3021 (= ChDC PVNT-B20).</title>
        <authorList>
            <person name="Kook J.-K."/>
            <person name="Park S.-N."/>
            <person name="Lim Y.K."/>
        </authorList>
    </citation>
    <scope>NUCLEOTIDE SEQUENCE [LARGE SCALE GENOMIC DNA]</scope>
    <source>
        <strain evidence="1 2">KCOM 3021</strain>
    </source>
</reference>
<sequence>MRCNVEETSIMVAFSVMGLFNPNELTKSLLVTPTGYFRKGEKLNGTHFRKEDGWFLRTKLTASLDINNQLSELLSVLKSKKSELCKFKENNDVSYQFNTAIYIEQKQTPAIYLEADIINFANTIGAEFDFDLYVN</sequence>
<evidence type="ECO:0000313" key="1">
    <source>
        <dbReference type="EMBL" id="RRJ63432.1"/>
    </source>
</evidence>
<accession>A0A3P3TZ97</accession>
<comment type="caution">
    <text evidence="1">The sequence shown here is derived from an EMBL/GenBank/DDBJ whole genome shotgun (WGS) entry which is preliminary data.</text>
</comment>
<protein>
    <submittedName>
        <fullName evidence="1">DUF4279 domain-containing protein</fullName>
    </submittedName>
</protein>
<name>A0A3P3TZ97_9BACL</name>
<dbReference type="Proteomes" id="UP000267017">
    <property type="component" value="Unassembled WGS sequence"/>
</dbReference>
<evidence type="ECO:0000313" key="2">
    <source>
        <dbReference type="Proteomes" id="UP000267017"/>
    </source>
</evidence>
<keyword evidence="2" id="KW-1185">Reference proteome</keyword>